<name>A0A398CIS1_9BACL</name>
<dbReference type="Gene3D" id="3.40.50.300">
    <property type="entry name" value="P-loop containing nucleotide triphosphate hydrolases"/>
    <property type="match status" value="1"/>
</dbReference>
<evidence type="ECO:0000256" key="1">
    <source>
        <dbReference type="ARBA" id="ARBA00023159"/>
    </source>
</evidence>
<dbReference type="GO" id="GO:0016887">
    <property type="term" value="F:ATP hydrolysis activity"/>
    <property type="evidence" value="ECO:0007669"/>
    <property type="project" value="InterPro"/>
</dbReference>
<proteinExistence type="predicted"/>
<dbReference type="AlphaFoldDB" id="A0A398CIS1"/>
<sequence length="242" mass="27029">MSGGQRQRVAIARAIIRDPAILILDEATSALDPATESAINATLQRLTADRTVISVTHRLASAEHADCIYVLHQGEIAEQGSHQQLLQLPAGRYKQSWQKQTGFDISEDGYHVEVSAERLKLFPIFSEMEDSFLREISSFFATESYAKDRTIIHEGDPGDKFYVIVRGKVEVLKSDEQGNEARVAVLSDGDFFGEVALLRNVPRTASIRTLTPVVFVTLQREFFQDLLKKAPHLAAVMEDRSK</sequence>
<protein>
    <submittedName>
        <fullName evidence="3">ATP-binding cassette domain-containing protein</fullName>
    </submittedName>
</protein>
<keyword evidence="3" id="KW-0547">Nucleotide-binding</keyword>
<dbReference type="InterPro" id="IPR000595">
    <property type="entry name" value="cNMP-bd_dom"/>
</dbReference>
<dbReference type="OrthoDB" id="9810708at2"/>
<organism evidence="3 4">
    <name type="scientific">Cohnella faecalis</name>
    <dbReference type="NCBI Taxonomy" id="2315694"/>
    <lineage>
        <taxon>Bacteria</taxon>
        <taxon>Bacillati</taxon>
        <taxon>Bacillota</taxon>
        <taxon>Bacilli</taxon>
        <taxon>Bacillales</taxon>
        <taxon>Paenibacillaceae</taxon>
        <taxon>Cohnella</taxon>
    </lineage>
</organism>
<dbReference type="GO" id="GO:0015421">
    <property type="term" value="F:ABC-type oligopeptide transporter activity"/>
    <property type="evidence" value="ECO:0007669"/>
    <property type="project" value="TreeGrafter"/>
</dbReference>
<keyword evidence="1" id="KW-0010">Activator</keyword>
<feature type="domain" description="Cyclic nucleotide-binding" evidence="2">
    <location>
        <begin position="124"/>
        <end position="227"/>
    </location>
</feature>
<evidence type="ECO:0000313" key="3">
    <source>
        <dbReference type="EMBL" id="RIE01099.1"/>
    </source>
</evidence>
<dbReference type="InterPro" id="IPR018488">
    <property type="entry name" value="cNMP-bd_CS"/>
</dbReference>
<dbReference type="InterPro" id="IPR014710">
    <property type="entry name" value="RmlC-like_jellyroll"/>
</dbReference>
<dbReference type="Gene3D" id="2.60.120.10">
    <property type="entry name" value="Jelly Rolls"/>
    <property type="match status" value="1"/>
</dbReference>
<dbReference type="Proteomes" id="UP000266340">
    <property type="component" value="Unassembled WGS sequence"/>
</dbReference>
<dbReference type="PRINTS" id="PR00103">
    <property type="entry name" value="CAMPKINASE"/>
</dbReference>
<dbReference type="GO" id="GO:0005524">
    <property type="term" value="F:ATP binding"/>
    <property type="evidence" value="ECO:0007669"/>
    <property type="project" value="UniProtKB-KW"/>
</dbReference>
<dbReference type="PANTHER" id="PTHR43394:SF1">
    <property type="entry name" value="ATP-BINDING CASSETTE SUB-FAMILY B MEMBER 10, MITOCHONDRIAL"/>
    <property type="match status" value="1"/>
</dbReference>
<dbReference type="Pfam" id="PF00005">
    <property type="entry name" value="ABC_tran"/>
    <property type="match status" value="1"/>
</dbReference>
<evidence type="ECO:0000259" key="2">
    <source>
        <dbReference type="PROSITE" id="PS50042"/>
    </source>
</evidence>
<keyword evidence="4" id="KW-1185">Reference proteome</keyword>
<accession>A0A398CIS1</accession>
<dbReference type="CDD" id="cd00038">
    <property type="entry name" value="CAP_ED"/>
    <property type="match status" value="1"/>
</dbReference>
<dbReference type="EMBL" id="QXJM01000040">
    <property type="protein sequence ID" value="RIE01099.1"/>
    <property type="molecule type" value="Genomic_DNA"/>
</dbReference>
<evidence type="ECO:0000313" key="4">
    <source>
        <dbReference type="Proteomes" id="UP000266340"/>
    </source>
</evidence>
<dbReference type="PANTHER" id="PTHR43394">
    <property type="entry name" value="ATP-DEPENDENT PERMEASE MDL1, MITOCHONDRIAL"/>
    <property type="match status" value="1"/>
</dbReference>
<dbReference type="InterPro" id="IPR027417">
    <property type="entry name" value="P-loop_NTPase"/>
</dbReference>
<dbReference type="PROSITE" id="PS00888">
    <property type="entry name" value="CNMP_BINDING_1"/>
    <property type="match status" value="1"/>
</dbReference>
<dbReference type="SUPFAM" id="SSF52540">
    <property type="entry name" value="P-loop containing nucleoside triphosphate hydrolases"/>
    <property type="match status" value="1"/>
</dbReference>
<comment type="caution">
    <text evidence="3">The sequence shown here is derived from an EMBL/GenBank/DDBJ whole genome shotgun (WGS) entry which is preliminary data.</text>
</comment>
<dbReference type="PROSITE" id="PS50042">
    <property type="entry name" value="CNMP_BINDING_3"/>
    <property type="match status" value="1"/>
</dbReference>
<dbReference type="InterPro" id="IPR003439">
    <property type="entry name" value="ABC_transporter-like_ATP-bd"/>
</dbReference>
<dbReference type="SUPFAM" id="SSF51206">
    <property type="entry name" value="cAMP-binding domain-like"/>
    <property type="match status" value="1"/>
</dbReference>
<dbReference type="SMART" id="SM00100">
    <property type="entry name" value="cNMP"/>
    <property type="match status" value="1"/>
</dbReference>
<reference evidence="3 4" key="1">
    <citation type="submission" date="2018-09" db="EMBL/GenBank/DDBJ databases">
        <title>Cohnella cavernae sp. nov., isolated from a karst cave.</title>
        <authorList>
            <person name="Zhu H."/>
        </authorList>
    </citation>
    <scope>NUCLEOTIDE SEQUENCE [LARGE SCALE GENOMIC DNA]</scope>
    <source>
        <strain evidence="3 4">K2E09-144</strain>
    </source>
</reference>
<dbReference type="GO" id="GO:0090374">
    <property type="term" value="P:oligopeptide export from mitochondrion"/>
    <property type="evidence" value="ECO:0007669"/>
    <property type="project" value="TreeGrafter"/>
</dbReference>
<gene>
    <name evidence="3" type="ORF">D3H35_22025</name>
</gene>
<keyword evidence="3" id="KW-0067">ATP-binding</keyword>
<dbReference type="InterPro" id="IPR039421">
    <property type="entry name" value="Type_1_exporter"/>
</dbReference>
<dbReference type="InterPro" id="IPR018490">
    <property type="entry name" value="cNMP-bd_dom_sf"/>
</dbReference>
<dbReference type="PROSITE" id="PS00889">
    <property type="entry name" value="CNMP_BINDING_2"/>
    <property type="match status" value="1"/>
</dbReference>
<dbReference type="Pfam" id="PF00027">
    <property type="entry name" value="cNMP_binding"/>
    <property type="match status" value="1"/>
</dbReference>